<evidence type="ECO:0000256" key="2">
    <source>
        <dbReference type="ARBA" id="ARBA00022475"/>
    </source>
</evidence>
<keyword evidence="7" id="KW-0808">Transferase</keyword>
<dbReference type="PANTHER" id="PTHR34697">
    <property type="entry name" value="PHOSPHATIDYLGLYCEROL LYSYLTRANSFERASE"/>
    <property type="match status" value="1"/>
</dbReference>
<keyword evidence="8" id="KW-1185">Reference proteome</keyword>
<keyword evidence="4" id="KW-1133">Transmembrane helix</keyword>
<dbReference type="InterPro" id="IPR016181">
    <property type="entry name" value="Acyl_CoA_acyltransferase"/>
</dbReference>
<keyword evidence="2" id="KW-1003">Cell membrane</keyword>
<comment type="caution">
    <text evidence="7">The sequence shown here is derived from an EMBL/GenBank/DDBJ whole genome shotgun (WGS) entry which is preliminary data.</text>
</comment>
<sequence length="360" mass="41015">MYEMQHSQPLIPSFMAPSSVLTLPERTRSTSLDEKGRAYVLTCAYGYNSIVYFGLRREKQCFFSPSGLAYISYAVEKVAFAKVAIVVGDPVGPLDEIPAVLNAFHSYCHERGWLLAFWQARAELVPLYRRAGMRCLKIGEDAVLQLDKFTLKGGAIANVRTSRRRAEKEGVYVRFYQGSIIEEHCLDQVKSISQCWLEHKGGHEMGFSMGHLEAALHDPEQVLALAIDQKDKVHGFVSFVPIYGRNGWGLDLMRRADDMIPGTMELLITAAIEHFRERGAKMMSLGLAPLCNMSGEEKTRLERWIDALVTRYGNLGHARSLVSFKKKFHPIWESRYLVFPHRRQLPYIGYALQKIHERDE</sequence>
<dbReference type="GO" id="GO:0016755">
    <property type="term" value="F:aminoacyltransferase activity"/>
    <property type="evidence" value="ECO:0007669"/>
    <property type="project" value="TreeGrafter"/>
</dbReference>
<keyword evidence="3" id="KW-0812">Transmembrane</keyword>
<dbReference type="AlphaFoldDB" id="A0A326TYQ5"/>
<gene>
    <name evidence="7" type="ORF">EI42_05524</name>
</gene>
<dbReference type="GO" id="GO:0005886">
    <property type="term" value="C:plasma membrane"/>
    <property type="evidence" value="ECO:0007669"/>
    <property type="project" value="UniProtKB-SubCell"/>
</dbReference>
<keyword evidence="5" id="KW-0472">Membrane</keyword>
<dbReference type="EMBL" id="QKUF01000034">
    <property type="protein sequence ID" value="PZW22391.1"/>
    <property type="molecule type" value="Genomic_DNA"/>
</dbReference>
<name>A0A326TYQ5_THEHA</name>
<dbReference type="GO" id="GO:0055091">
    <property type="term" value="P:phospholipid homeostasis"/>
    <property type="evidence" value="ECO:0007669"/>
    <property type="project" value="TreeGrafter"/>
</dbReference>
<evidence type="ECO:0000259" key="6">
    <source>
        <dbReference type="Pfam" id="PF09924"/>
    </source>
</evidence>
<reference evidence="7 8" key="1">
    <citation type="submission" date="2018-06" db="EMBL/GenBank/DDBJ databases">
        <title>Genomic Encyclopedia of Archaeal and Bacterial Type Strains, Phase II (KMG-II): from individual species to whole genera.</title>
        <authorList>
            <person name="Goeker M."/>
        </authorList>
    </citation>
    <scope>NUCLEOTIDE SEQUENCE [LARGE SCALE GENOMIC DNA]</scope>
    <source>
        <strain evidence="7 8">ATCC BAA-1881</strain>
    </source>
</reference>
<proteinExistence type="predicted"/>
<feature type="domain" description="Phosphatidylglycerol lysyltransferase C-terminal" evidence="6">
    <location>
        <begin position="48"/>
        <end position="339"/>
    </location>
</feature>
<dbReference type="SUPFAM" id="SSF55729">
    <property type="entry name" value="Acyl-CoA N-acyltransferases (Nat)"/>
    <property type="match status" value="1"/>
</dbReference>
<organism evidence="7 8">
    <name type="scientific">Thermosporothrix hazakensis</name>
    <dbReference type="NCBI Taxonomy" id="644383"/>
    <lineage>
        <taxon>Bacteria</taxon>
        <taxon>Bacillati</taxon>
        <taxon>Chloroflexota</taxon>
        <taxon>Ktedonobacteria</taxon>
        <taxon>Ktedonobacterales</taxon>
        <taxon>Thermosporotrichaceae</taxon>
        <taxon>Thermosporothrix</taxon>
    </lineage>
</organism>
<evidence type="ECO:0000313" key="8">
    <source>
        <dbReference type="Proteomes" id="UP000248806"/>
    </source>
</evidence>
<dbReference type="InterPro" id="IPR051211">
    <property type="entry name" value="PG_lysyltransferase"/>
</dbReference>
<evidence type="ECO:0000256" key="5">
    <source>
        <dbReference type="ARBA" id="ARBA00023136"/>
    </source>
</evidence>
<dbReference type="Proteomes" id="UP000248806">
    <property type="component" value="Unassembled WGS sequence"/>
</dbReference>
<dbReference type="InterPro" id="IPR024320">
    <property type="entry name" value="LPG_synthase_C"/>
</dbReference>
<protein>
    <submittedName>
        <fullName evidence="7">Phosphatidylglycerol lysyltransferase</fullName>
    </submittedName>
</protein>
<accession>A0A326TYQ5</accession>
<comment type="subcellular location">
    <subcellularLocation>
        <location evidence="1">Cell membrane</location>
        <topology evidence="1">Multi-pass membrane protein</topology>
    </subcellularLocation>
</comment>
<evidence type="ECO:0000256" key="1">
    <source>
        <dbReference type="ARBA" id="ARBA00004651"/>
    </source>
</evidence>
<dbReference type="PANTHER" id="PTHR34697:SF2">
    <property type="entry name" value="PHOSPHATIDYLGLYCEROL LYSYLTRANSFERASE"/>
    <property type="match status" value="1"/>
</dbReference>
<evidence type="ECO:0000256" key="4">
    <source>
        <dbReference type="ARBA" id="ARBA00022989"/>
    </source>
</evidence>
<dbReference type="Pfam" id="PF09924">
    <property type="entry name" value="LPG_synthase_C"/>
    <property type="match status" value="1"/>
</dbReference>
<evidence type="ECO:0000256" key="3">
    <source>
        <dbReference type="ARBA" id="ARBA00022692"/>
    </source>
</evidence>
<evidence type="ECO:0000313" key="7">
    <source>
        <dbReference type="EMBL" id="PZW22391.1"/>
    </source>
</evidence>